<organism evidence="2 3">
    <name type="scientific">Pseudomonas fluorescens</name>
    <dbReference type="NCBI Taxonomy" id="294"/>
    <lineage>
        <taxon>Bacteria</taxon>
        <taxon>Pseudomonadati</taxon>
        <taxon>Pseudomonadota</taxon>
        <taxon>Gammaproteobacteria</taxon>
        <taxon>Pseudomonadales</taxon>
        <taxon>Pseudomonadaceae</taxon>
        <taxon>Pseudomonas</taxon>
    </lineage>
</organism>
<evidence type="ECO:0000313" key="2">
    <source>
        <dbReference type="EMBL" id="VVO06426.1"/>
    </source>
</evidence>
<dbReference type="GO" id="GO:0016706">
    <property type="term" value="F:2-oxoglutarate-dependent dioxygenase activity"/>
    <property type="evidence" value="ECO:0007669"/>
    <property type="project" value="UniProtKB-ARBA"/>
</dbReference>
<proteinExistence type="predicted"/>
<accession>A0A5E7CP20</accession>
<evidence type="ECO:0000313" key="3">
    <source>
        <dbReference type="Proteomes" id="UP000337909"/>
    </source>
</evidence>
<dbReference type="EMBL" id="CABVHQ010000028">
    <property type="protein sequence ID" value="VVO06426.1"/>
    <property type="molecule type" value="Genomic_DNA"/>
</dbReference>
<name>A0A5E7CP20_PSEFL</name>
<dbReference type="InterPro" id="IPR042098">
    <property type="entry name" value="TauD-like_sf"/>
</dbReference>
<dbReference type="SUPFAM" id="SSF51197">
    <property type="entry name" value="Clavaminate synthase-like"/>
    <property type="match status" value="1"/>
</dbReference>
<dbReference type="Gene3D" id="3.60.130.10">
    <property type="entry name" value="Clavaminate synthase-like"/>
    <property type="match status" value="1"/>
</dbReference>
<gene>
    <name evidence="2" type="ORF">PS691_03048</name>
</gene>
<dbReference type="Proteomes" id="UP000337909">
    <property type="component" value="Unassembled WGS sequence"/>
</dbReference>
<sequence>MLAPADDVPPPTLPSLHELEGDFHCIHLASRNQILLKLVQHTAFAYDIDNEGKIVRLVGNFKGGGKEKLRNEGCTQQIELSSHAGLRLGPHTEAPYHCSIKSVNGRSPAPSAFILTARWNPENEPTCIIPAEQVISKIGALSALALTSKSFNYSRSDSFVTEKGEDGVDASILDFDENGSFALRYNAYRFSLNERASDIIKDAFSRFREEIDHAEILKISLHPTTALLINNCRALHCRDVIEDNRRLLVRLFGYSRFAAPVVLNNDPLLVQG</sequence>
<dbReference type="AlphaFoldDB" id="A0A5E7CP20"/>
<keyword evidence="1" id="KW-0560">Oxidoreductase</keyword>
<reference evidence="2 3" key="1">
    <citation type="submission" date="2019-09" db="EMBL/GenBank/DDBJ databases">
        <authorList>
            <person name="Chandra G."/>
            <person name="Truman W A."/>
        </authorList>
    </citation>
    <scope>NUCLEOTIDE SEQUENCE [LARGE SCALE GENOMIC DNA]</scope>
    <source>
        <strain evidence="2">PS691</strain>
    </source>
</reference>
<evidence type="ECO:0000256" key="1">
    <source>
        <dbReference type="ARBA" id="ARBA00023002"/>
    </source>
</evidence>
<dbReference type="RefSeq" id="WP_224788229.1">
    <property type="nucleotide sequence ID" value="NZ_CABVHQ010000028.1"/>
</dbReference>
<protein>
    <recommendedName>
        <fullName evidence="4">TauD/TfdA-like domain-containing protein</fullName>
    </recommendedName>
</protein>
<evidence type="ECO:0008006" key="4">
    <source>
        <dbReference type="Google" id="ProtNLM"/>
    </source>
</evidence>